<accession>A0A5B9DEX7</accession>
<dbReference type="PANTHER" id="PTHR43252">
    <property type="entry name" value="TRANSCRIPTIONAL REGULATOR YQJI"/>
    <property type="match status" value="1"/>
</dbReference>
<dbReference type="InterPro" id="IPR036388">
    <property type="entry name" value="WH-like_DNA-bd_sf"/>
</dbReference>
<dbReference type="GeneID" id="41331089"/>
<dbReference type="RefSeq" id="WP_147664184.1">
    <property type="nucleotide sequence ID" value="NZ_CP042905.2"/>
</dbReference>
<dbReference type="Pfam" id="PF03551">
    <property type="entry name" value="PadR"/>
    <property type="match status" value="1"/>
</dbReference>
<dbReference type="PANTHER" id="PTHR43252:SF7">
    <property type="entry name" value="TRANSCRIPTIONAL REGULATOR YQJI"/>
    <property type="match status" value="1"/>
</dbReference>
<feature type="domain" description="Transcription regulator PadR N-terminal" evidence="1">
    <location>
        <begin position="46"/>
        <end position="108"/>
    </location>
</feature>
<reference evidence="2 3" key="2">
    <citation type="journal article" date="2024" name="Int. J. Syst. Evol. Microbiol.">
        <title>Promethearchaeum syntrophicum gen. nov., sp. nov., an anaerobic, obligately syntrophic archaeon, the first isolate of the lineage 'Asgard' archaea, and proposal of the new archaeal phylum Promethearchaeota phyl. nov. and kingdom Promethearchaeati regn. nov.</title>
        <authorList>
            <person name="Imachi H."/>
            <person name="Nobu M.K."/>
            <person name="Kato S."/>
            <person name="Takaki Y."/>
            <person name="Miyazaki M."/>
            <person name="Miyata M."/>
            <person name="Ogawara M."/>
            <person name="Saito Y."/>
            <person name="Sakai S."/>
            <person name="Tahara Y.O."/>
            <person name="Takano Y."/>
            <person name="Tasumi E."/>
            <person name="Uematsu K."/>
            <person name="Yoshimura T."/>
            <person name="Itoh T."/>
            <person name="Ohkuma M."/>
            <person name="Takai K."/>
        </authorList>
    </citation>
    <scope>NUCLEOTIDE SEQUENCE [LARGE SCALE GENOMIC DNA]</scope>
    <source>
        <strain evidence="2 3">MK-D1</strain>
    </source>
</reference>
<evidence type="ECO:0000313" key="2">
    <source>
        <dbReference type="EMBL" id="QEE17286.1"/>
    </source>
</evidence>
<dbReference type="SUPFAM" id="SSF46785">
    <property type="entry name" value="Winged helix' DNA-binding domain"/>
    <property type="match status" value="1"/>
</dbReference>
<dbReference type="InterPro" id="IPR036390">
    <property type="entry name" value="WH_DNA-bd_sf"/>
</dbReference>
<dbReference type="EMBL" id="CP042905">
    <property type="protein sequence ID" value="QEE17286.1"/>
    <property type="molecule type" value="Genomic_DNA"/>
</dbReference>
<gene>
    <name evidence="2" type="ORF">DSAG12_03118</name>
</gene>
<proteinExistence type="predicted"/>
<reference evidence="2 3" key="1">
    <citation type="journal article" date="2020" name="Nature">
        <title>Isolation of an archaeon at the prokaryote-eukaryote interface.</title>
        <authorList>
            <person name="Imachi H."/>
            <person name="Nobu M.K."/>
            <person name="Nakahara N."/>
            <person name="Morono Y."/>
            <person name="Ogawara M."/>
            <person name="Takaki Y."/>
            <person name="Takano Y."/>
            <person name="Uematsu K."/>
            <person name="Ikuta T."/>
            <person name="Ito M."/>
            <person name="Matsui Y."/>
            <person name="Miyazaki M."/>
            <person name="Murata K."/>
            <person name="Saito Y."/>
            <person name="Sakai S."/>
            <person name="Song C."/>
            <person name="Tasumi E."/>
            <person name="Yamanaka Y."/>
            <person name="Yamaguchi T."/>
            <person name="Kamagata Y."/>
            <person name="Tamaki H."/>
            <person name="Takai K."/>
        </authorList>
    </citation>
    <scope>NUCLEOTIDE SEQUENCE [LARGE SCALE GENOMIC DNA]</scope>
    <source>
        <strain evidence="2 3">MK-D1</strain>
    </source>
</reference>
<evidence type="ECO:0000313" key="3">
    <source>
        <dbReference type="Proteomes" id="UP000321408"/>
    </source>
</evidence>
<sequence>MGKSVSFPGVKGDKPKKKINLSPIEVLILTQLRSRELRNNGEPVGQYGYEMIQKLNELFAGSWKAKSGTIYPILSKLEQNKKLITGERKQSPLGPVKRVYTLEDLGRKCIDYIIYERFEGDIEFVMRYLNMLTPFLVRHDEDNNNDRSKSDEIFEKMMSIPTKSIKIAKEEAVTIVDEALRNRKLESIKNQLTQILTEIE</sequence>
<dbReference type="KEGG" id="psyt:DSAG12_03118"/>
<dbReference type="AlphaFoldDB" id="A0A5B9DEX7"/>
<dbReference type="InterPro" id="IPR005149">
    <property type="entry name" value="Tscrpt_reg_PadR_N"/>
</dbReference>
<evidence type="ECO:0000259" key="1">
    <source>
        <dbReference type="Pfam" id="PF03551"/>
    </source>
</evidence>
<organism evidence="2 3">
    <name type="scientific">Promethearchaeum syntrophicum</name>
    <dbReference type="NCBI Taxonomy" id="2594042"/>
    <lineage>
        <taxon>Archaea</taxon>
        <taxon>Promethearchaeati</taxon>
        <taxon>Promethearchaeota</taxon>
        <taxon>Promethearchaeia</taxon>
        <taxon>Promethearchaeales</taxon>
        <taxon>Promethearchaeaceae</taxon>
        <taxon>Promethearchaeum</taxon>
    </lineage>
</organism>
<protein>
    <submittedName>
        <fullName evidence="2">PadR family transcriptional regulator</fullName>
    </submittedName>
</protein>
<dbReference type="Gene3D" id="1.10.10.10">
    <property type="entry name" value="Winged helix-like DNA-binding domain superfamily/Winged helix DNA-binding domain"/>
    <property type="match status" value="1"/>
</dbReference>
<dbReference type="OrthoDB" id="56053at2157"/>
<name>A0A5B9DEX7_9ARCH</name>
<dbReference type="Proteomes" id="UP000321408">
    <property type="component" value="Chromosome"/>
</dbReference>
<keyword evidence="3" id="KW-1185">Reference proteome</keyword>